<evidence type="ECO:0000313" key="2">
    <source>
        <dbReference type="EMBL" id="KKO07119.1"/>
    </source>
</evidence>
<reference evidence="2" key="1">
    <citation type="journal article" date="2015" name="Nature">
        <title>Complex archaea that bridge the gap between prokaryotes and eukaryotes.</title>
        <authorList>
            <person name="Spang A."/>
            <person name="Saw J.H."/>
            <person name="Jorgensen S.L."/>
            <person name="Zaremba-Niedzwiedzka K."/>
            <person name="Martijn J."/>
            <person name="Lind A.E."/>
            <person name="van Eijk R."/>
            <person name="Schleper C."/>
            <person name="Guy L."/>
            <person name="Ettema T.J."/>
        </authorList>
    </citation>
    <scope>NUCLEOTIDE SEQUENCE</scope>
</reference>
<proteinExistence type="predicted"/>
<keyword evidence="1" id="KW-1133">Transmembrane helix</keyword>
<sequence length="38" mass="4151">MNTGPIISKVWSFCATLAIAMAGYSFVVMLTVAMHEKM</sequence>
<keyword evidence="1" id="KW-0472">Membrane</keyword>
<organism evidence="2">
    <name type="scientific">marine sediment metagenome</name>
    <dbReference type="NCBI Taxonomy" id="412755"/>
    <lineage>
        <taxon>unclassified sequences</taxon>
        <taxon>metagenomes</taxon>
        <taxon>ecological metagenomes</taxon>
    </lineage>
</organism>
<name>A0A0F9YQR3_9ZZZZ</name>
<keyword evidence="1" id="KW-0812">Transmembrane</keyword>
<dbReference type="EMBL" id="LAZR01000013">
    <property type="protein sequence ID" value="KKO07119.1"/>
    <property type="molecule type" value="Genomic_DNA"/>
</dbReference>
<protein>
    <submittedName>
        <fullName evidence="2">Uncharacterized protein</fullName>
    </submittedName>
</protein>
<feature type="transmembrane region" description="Helical" evidence="1">
    <location>
        <begin position="6"/>
        <end position="33"/>
    </location>
</feature>
<dbReference type="AlphaFoldDB" id="A0A0F9YQR3"/>
<comment type="caution">
    <text evidence="2">The sequence shown here is derived from an EMBL/GenBank/DDBJ whole genome shotgun (WGS) entry which is preliminary data.</text>
</comment>
<accession>A0A0F9YQR3</accession>
<evidence type="ECO:0000256" key="1">
    <source>
        <dbReference type="SAM" id="Phobius"/>
    </source>
</evidence>
<gene>
    <name evidence="2" type="ORF">LCGC14_0056870</name>
</gene>